<sequence length="76" mass="8865">MFSNKIFAERIRLLRKQRNIKQSELGEMVGLTYTAISDIERGRRTTTIEKLVALADYFEVSIDYLVGRTDNPEINR</sequence>
<dbReference type="InterPro" id="IPR010982">
    <property type="entry name" value="Lambda_DNA-bd_dom_sf"/>
</dbReference>
<evidence type="ECO:0000256" key="1">
    <source>
        <dbReference type="ARBA" id="ARBA00023125"/>
    </source>
</evidence>
<dbReference type="CDD" id="cd00093">
    <property type="entry name" value="HTH_XRE"/>
    <property type="match status" value="1"/>
</dbReference>
<protein>
    <submittedName>
        <fullName evidence="3">Predicted transcriptional regulator</fullName>
    </submittedName>
</protein>
<dbReference type="PROSITE" id="PS50943">
    <property type="entry name" value="HTH_CROC1"/>
    <property type="match status" value="1"/>
</dbReference>
<dbReference type="AlphaFoldDB" id="A0A1M4PLE1"/>
<organism evidence="3 4">
    <name type="scientific">[Clostridium] ultunense Esp</name>
    <dbReference type="NCBI Taxonomy" id="1288971"/>
    <lineage>
        <taxon>Bacteria</taxon>
        <taxon>Bacillati</taxon>
        <taxon>Bacillota</taxon>
        <taxon>Tissierellia</taxon>
        <taxon>Tissierellales</taxon>
        <taxon>Tepidimicrobiaceae</taxon>
        <taxon>Schnuerera</taxon>
    </lineage>
</organism>
<keyword evidence="4" id="KW-1185">Reference proteome</keyword>
<evidence type="ECO:0000259" key="2">
    <source>
        <dbReference type="PROSITE" id="PS50943"/>
    </source>
</evidence>
<dbReference type="SUPFAM" id="SSF47413">
    <property type="entry name" value="lambda repressor-like DNA-binding domains"/>
    <property type="match status" value="1"/>
</dbReference>
<proteinExistence type="predicted"/>
<dbReference type="GO" id="GO:0003677">
    <property type="term" value="F:DNA binding"/>
    <property type="evidence" value="ECO:0007669"/>
    <property type="project" value="UniProtKB-KW"/>
</dbReference>
<dbReference type="Gene3D" id="1.10.260.40">
    <property type="entry name" value="lambda repressor-like DNA-binding domains"/>
    <property type="match status" value="1"/>
</dbReference>
<dbReference type="SMART" id="SM00530">
    <property type="entry name" value="HTH_XRE"/>
    <property type="match status" value="1"/>
</dbReference>
<evidence type="ECO:0000313" key="4">
    <source>
        <dbReference type="Proteomes" id="UP000245423"/>
    </source>
</evidence>
<dbReference type="PANTHER" id="PTHR46558:SF11">
    <property type="entry name" value="HTH-TYPE TRANSCRIPTIONAL REGULATOR XRE"/>
    <property type="match status" value="1"/>
</dbReference>
<accession>A0A1M4PLE1</accession>
<dbReference type="InterPro" id="IPR001387">
    <property type="entry name" value="Cro/C1-type_HTH"/>
</dbReference>
<keyword evidence="1" id="KW-0238">DNA-binding</keyword>
<dbReference type="EMBL" id="LT669839">
    <property type="protein sequence ID" value="SHD76244.1"/>
    <property type="molecule type" value="Genomic_DNA"/>
</dbReference>
<reference evidence="3 4" key="1">
    <citation type="submission" date="2016-11" db="EMBL/GenBank/DDBJ databases">
        <authorList>
            <person name="Manzoor S."/>
        </authorList>
    </citation>
    <scope>NUCLEOTIDE SEQUENCE [LARGE SCALE GENOMIC DNA]</scope>
    <source>
        <strain evidence="3">Clostridium ultunense strain Esp</strain>
    </source>
</reference>
<dbReference type="Proteomes" id="UP000245423">
    <property type="component" value="Chromosome 1"/>
</dbReference>
<dbReference type="PANTHER" id="PTHR46558">
    <property type="entry name" value="TRACRIPTIONAL REGULATORY PROTEIN-RELATED-RELATED"/>
    <property type="match status" value="1"/>
</dbReference>
<evidence type="ECO:0000313" key="3">
    <source>
        <dbReference type="EMBL" id="SHD76244.1"/>
    </source>
</evidence>
<name>A0A1M4PLE1_9FIRM</name>
<dbReference type="Pfam" id="PF01381">
    <property type="entry name" value="HTH_3"/>
    <property type="match status" value="1"/>
</dbReference>
<dbReference type="OrthoDB" id="6315255at2"/>
<gene>
    <name evidence="3" type="ORF">CUESP1_0865</name>
</gene>
<dbReference type="RefSeq" id="WP_025640579.1">
    <property type="nucleotide sequence ID" value="NZ_LT669839.1"/>
</dbReference>
<feature type="domain" description="HTH cro/C1-type" evidence="2">
    <location>
        <begin position="11"/>
        <end position="65"/>
    </location>
</feature>